<feature type="transmembrane region" description="Helical" evidence="1">
    <location>
        <begin position="67"/>
        <end position="90"/>
    </location>
</feature>
<evidence type="ECO:0000313" key="2">
    <source>
        <dbReference type="EMBL" id="QCE03756.1"/>
    </source>
</evidence>
<keyword evidence="1" id="KW-0812">Transmembrane</keyword>
<sequence length="128" mass="14454">MARQENSSTFEKKILSLEARIRYLIRRYEALTFIAALVVSYTFMEIAVLAIMMDYLTNALEVQNQRIAAIVTNLQDALSSLFFVVVSLISQTYTGSFTMITFCAAASIEKFISLTLLLSVNFSNSKRK</sequence>
<gene>
    <name evidence="2" type="ORF">DEO72_LG8g1782</name>
</gene>
<organism evidence="2 3">
    <name type="scientific">Vigna unguiculata</name>
    <name type="common">Cowpea</name>
    <dbReference type="NCBI Taxonomy" id="3917"/>
    <lineage>
        <taxon>Eukaryota</taxon>
        <taxon>Viridiplantae</taxon>
        <taxon>Streptophyta</taxon>
        <taxon>Embryophyta</taxon>
        <taxon>Tracheophyta</taxon>
        <taxon>Spermatophyta</taxon>
        <taxon>Magnoliopsida</taxon>
        <taxon>eudicotyledons</taxon>
        <taxon>Gunneridae</taxon>
        <taxon>Pentapetalae</taxon>
        <taxon>rosids</taxon>
        <taxon>fabids</taxon>
        <taxon>Fabales</taxon>
        <taxon>Fabaceae</taxon>
        <taxon>Papilionoideae</taxon>
        <taxon>50 kb inversion clade</taxon>
        <taxon>NPAAA clade</taxon>
        <taxon>indigoferoid/millettioid clade</taxon>
        <taxon>Phaseoleae</taxon>
        <taxon>Vigna</taxon>
    </lineage>
</organism>
<keyword evidence="3" id="KW-1185">Reference proteome</keyword>
<dbReference type="Gene3D" id="1.20.1250.20">
    <property type="entry name" value="MFS general substrate transporter like domains"/>
    <property type="match status" value="1"/>
</dbReference>
<name>A0A4D6MQI8_VIGUN</name>
<dbReference type="AlphaFoldDB" id="A0A4D6MQI8"/>
<feature type="transmembrane region" description="Helical" evidence="1">
    <location>
        <begin position="96"/>
        <end position="118"/>
    </location>
</feature>
<dbReference type="Proteomes" id="UP000501690">
    <property type="component" value="Linkage Group LG8"/>
</dbReference>
<proteinExistence type="predicted"/>
<dbReference type="EMBL" id="CP039352">
    <property type="protein sequence ID" value="QCE03756.1"/>
    <property type="molecule type" value="Genomic_DNA"/>
</dbReference>
<keyword evidence="1" id="KW-0472">Membrane</keyword>
<reference evidence="2 3" key="1">
    <citation type="submission" date="2019-04" db="EMBL/GenBank/DDBJ databases">
        <title>An improved genome assembly and genetic linkage map for asparagus bean, Vigna unguiculata ssp. sesquipedialis.</title>
        <authorList>
            <person name="Xia Q."/>
            <person name="Zhang R."/>
            <person name="Dong Y."/>
        </authorList>
    </citation>
    <scope>NUCLEOTIDE SEQUENCE [LARGE SCALE GENOMIC DNA]</scope>
    <source>
        <tissue evidence="2">Leaf</tissue>
    </source>
</reference>
<evidence type="ECO:0000256" key="1">
    <source>
        <dbReference type="SAM" id="Phobius"/>
    </source>
</evidence>
<dbReference type="InterPro" id="IPR036259">
    <property type="entry name" value="MFS_trans_sf"/>
</dbReference>
<evidence type="ECO:0000313" key="3">
    <source>
        <dbReference type="Proteomes" id="UP000501690"/>
    </source>
</evidence>
<accession>A0A4D6MQI8</accession>
<protein>
    <submittedName>
        <fullName evidence="2">Uncharacterized protein</fullName>
    </submittedName>
</protein>
<keyword evidence="1" id="KW-1133">Transmembrane helix</keyword>
<feature type="transmembrane region" description="Helical" evidence="1">
    <location>
        <begin position="30"/>
        <end position="55"/>
    </location>
</feature>